<dbReference type="AlphaFoldDB" id="A0A1G7EMJ2"/>
<proteinExistence type="predicted"/>
<gene>
    <name evidence="2" type="ORF">SAMN05444580_12523</name>
</gene>
<keyword evidence="3" id="KW-1185">Reference proteome</keyword>
<accession>A0A1G7EMJ2</accession>
<evidence type="ECO:0000313" key="3">
    <source>
        <dbReference type="Proteomes" id="UP000199417"/>
    </source>
</evidence>
<name>A0A1G7EMJ2_9NOCA</name>
<dbReference type="Proteomes" id="UP000199417">
    <property type="component" value="Unassembled WGS sequence"/>
</dbReference>
<organism evidence="2 3">
    <name type="scientific">Rhodococcus tukisamuensis</name>
    <dbReference type="NCBI Taxonomy" id="168276"/>
    <lineage>
        <taxon>Bacteria</taxon>
        <taxon>Bacillati</taxon>
        <taxon>Actinomycetota</taxon>
        <taxon>Actinomycetes</taxon>
        <taxon>Mycobacteriales</taxon>
        <taxon>Nocardiaceae</taxon>
        <taxon>Rhodococcus</taxon>
    </lineage>
</organism>
<dbReference type="EMBL" id="FNAB01000025">
    <property type="protein sequence ID" value="SDE64864.1"/>
    <property type="molecule type" value="Genomic_DNA"/>
</dbReference>
<feature type="region of interest" description="Disordered" evidence="1">
    <location>
        <begin position="1"/>
        <end position="23"/>
    </location>
</feature>
<evidence type="ECO:0000256" key="1">
    <source>
        <dbReference type="SAM" id="MobiDB-lite"/>
    </source>
</evidence>
<feature type="compositionally biased region" description="Acidic residues" evidence="1">
    <location>
        <begin position="1"/>
        <end position="10"/>
    </location>
</feature>
<protein>
    <submittedName>
        <fullName evidence="2">Uncharacterized protein</fullName>
    </submittedName>
</protein>
<reference evidence="2 3" key="1">
    <citation type="submission" date="2016-10" db="EMBL/GenBank/DDBJ databases">
        <authorList>
            <person name="de Groot N.N."/>
        </authorList>
    </citation>
    <scope>NUCLEOTIDE SEQUENCE [LARGE SCALE GENOMIC DNA]</scope>
    <source>
        <strain evidence="2 3">JCM 11308</strain>
    </source>
</reference>
<dbReference type="RefSeq" id="WP_139191333.1">
    <property type="nucleotide sequence ID" value="NZ_FNAB01000025.1"/>
</dbReference>
<sequence length="100" mass="10765">MDDSDMDGGEMDGAGAEELGGTEHEAQLAELAGGVFEAEIGRFVDELEVEQLLLLRQVMEMVADNGHIGHQISGIVTGCLMYKHQRTWNGEPTPWGPAPA</sequence>
<evidence type="ECO:0000313" key="2">
    <source>
        <dbReference type="EMBL" id="SDE64864.1"/>
    </source>
</evidence>